<dbReference type="RefSeq" id="WP_381358701.1">
    <property type="nucleotide sequence ID" value="NZ_JBHSOA010000009.1"/>
</dbReference>
<dbReference type="Proteomes" id="UP001596180">
    <property type="component" value="Unassembled WGS sequence"/>
</dbReference>
<dbReference type="InterPro" id="IPR049975">
    <property type="entry name" value="SAV_915-like_dom"/>
</dbReference>
<comment type="caution">
    <text evidence="1">The sequence shown here is derived from an EMBL/GenBank/DDBJ whole genome shotgun (WGS) entry which is preliminary data.</text>
</comment>
<reference evidence="2" key="1">
    <citation type="journal article" date="2019" name="Int. J. Syst. Evol. Microbiol.">
        <title>The Global Catalogue of Microorganisms (GCM) 10K type strain sequencing project: providing services to taxonomists for standard genome sequencing and annotation.</title>
        <authorList>
            <consortium name="The Broad Institute Genomics Platform"/>
            <consortium name="The Broad Institute Genome Sequencing Center for Infectious Disease"/>
            <person name="Wu L."/>
            <person name="Ma J."/>
        </authorList>
    </citation>
    <scope>NUCLEOTIDE SEQUENCE [LARGE SCALE GENOMIC DNA]</scope>
    <source>
        <strain evidence="2">JCM 10411</strain>
    </source>
</reference>
<protein>
    <submittedName>
        <fullName evidence="1">SAV_915 family protein</fullName>
    </submittedName>
</protein>
<accession>A0ABW1DRC7</accession>
<dbReference type="NCBIfam" id="NF042914">
    <property type="entry name" value="SAV915_dom"/>
    <property type="match status" value="1"/>
</dbReference>
<keyword evidence="2" id="KW-1185">Reference proteome</keyword>
<gene>
    <name evidence="1" type="ORF">ACFPZI_05010</name>
</gene>
<dbReference type="EMBL" id="JBHSOA010000009">
    <property type="protein sequence ID" value="MFC5851210.1"/>
    <property type="molecule type" value="Genomic_DNA"/>
</dbReference>
<sequence>MDSAQSLQEAPEVLVVPTMTDVSRDDDGAPLLEGTVDVMLIPLEAESGGTQLVALAFSTVVGLVEAMGEEQSWVAIPSGKLEEALRGSGAQAVLLDPQPAEGAGGAKNG</sequence>
<evidence type="ECO:0000313" key="1">
    <source>
        <dbReference type="EMBL" id="MFC5851210.1"/>
    </source>
</evidence>
<organism evidence="1 2">
    <name type="scientific">Streptomyces chlorus</name>
    <dbReference type="NCBI Taxonomy" id="887452"/>
    <lineage>
        <taxon>Bacteria</taxon>
        <taxon>Bacillati</taxon>
        <taxon>Actinomycetota</taxon>
        <taxon>Actinomycetes</taxon>
        <taxon>Kitasatosporales</taxon>
        <taxon>Streptomycetaceae</taxon>
        <taxon>Streptomyces</taxon>
    </lineage>
</organism>
<proteinExistence type="predicted"/>
<evidence type="ECO:0000313" key="2">
    <source>
        <dbReference type="Proteomes" id="UP001596180"/>
    </source>
</evidence>
<name>A0ABW1DRC7_9ACTN</name>